<gene>
    <name evidence="1" type="ORF">AA2016_4427</name>
    <name evidence="2" type="ORF">FHS67_002424</name>
</gene>
<dbReference type="EMBL" id="JACICB010000008">
    <property type="protein sequence ID" value="MBB3706104.1"/>
    <property type="molecule type" value="Genomic_DNA"/>
</dbReference>
<organism evidence="1 3">
    <name type="scientific">Aminobacter aminovorans</name>
    <name type="common">Chelatobacter heintzii</name>
    <dbReference type="NCBI Taxonomy" id="83263"/>
    <lineage>
        <taxon>Bacteria</taxon>
        <taxon>Pseudomonadati</taxon>
        <taxon>Pseudomonadota</taxon>
        <taxon>Alphaproteobacteria</taxon>
        <taxon>Hyphomicrobiales</taxon>
        <taxon>Phyllobacteriaceae</taxon>
        <taxon>Aminobacter</taxon>
    </lineage>
</organism>
<keyword evidence="4" id="KW-1185">Reference proteome</keyword>
<reference evidence="1 3" key="1">
    <citation type="submission" date="2016-03" db="EMBL/GenBank/DDBJ databases">
        <title>Complete genome of Aminobacter aminovorans KCTC 2477.</title>
        <authorList>
            <person name="Kim K.M."/>
        </authorList>
    </citation>
    <scope>NUCLEOTIDE SEQUENCE [LARGE SCALE GENOMIC DNA]</scope>
    <source>
        <strain evidence="1 3">KCTC 2477</strain>
    </source>
</reference>
<evidence type="ECO:0000313" key="2">
    <source>
        <dbReference type="EMBL" id="MBB3706104.1"/>
    </source>
</evidence>
<dbReference type="AlphaFoldDB" id="A0AAC8YSP4"/>
<dbReference type="KEGG" id="aak:AA2016_4427"/>
<dbReference type="EMBL" id="CP015005">
    <property type="protein sequence ID" value="AMS43339.1"/>
    <property type="molecule type" value="Genomic_DNA"/>
</dbReference>
<evidence type="ECO:0000313" key="1">
    <source>
        <dbReference type="EMBL" id="AMS43339.1"/>
    </source>
</evidence>
<protein>
    <submittedName>
        <fullName evidence="1">Uncharacterized protein</fullName>
    </submittedName>
</protein>
<proteinExistence type="predicted"/>
<name>A0AAC8YSP4_AMIAI</name>
<dbReference type="Proteomes" id="UP000075755">
    <property type="component" value="Chromosome"/>
</dbReference>
<reference evidence="2 4" key="2">
    <citation type="submission" date="2020-08" db="EMBL/GenBank/DDBJ databases">
        <title>Genomic Encyclopedia of Type Strains, Phase IV (KMG-IV): sequencing the most valuable type-strain genomes for metagenomic binning, comparative biology and taxonomic classification.</title>
        <authorList>
            <person name="Goeker M."/>
        </authorList>
    </citation>
    <scope>NUCLEOTIDE SEQUENCE [LARGE SCALE GENOMIC DNA]</scope>
    <source>
        <strain evidence="2 4">DSM 10368</strain>
    </source>
</reference>
<evidence type="ECO:0000313" key="3">
    <source>
        <dbReference type="Proteomes" id="UP000075755"/>
    </source>
</evidence>
<accession>A0AAC8YSP4</accession>
<sequence length="67" mass="7487">MKYCDVQERLRMVGIVMSKSQGRIRINHFGATAETAYFTCCLEDALKTGQAMAEPSALPEAWCAERT</sequence>
<dbReference type="Proteomes" id="UP000577697">
    <property type="component" value="Unassembled WGS sequence"/>
</dbReference>
<evidence type="ECO:0000313" key="4">
    <source>
        <dbReference type="Proteomes" id="UP000577697"/>
    </source>
</evidence>